<evidence type="ECO:0000256" key="2">
    <source>
        <dbReference type="ARBA" id="ARBA00022722"/>
    </source>
</evidence>
<dbReference type="InterPro" id="IPR013520">
    <property type="entry name" value="Ribonucl_H"/>
</dbReference>
<dbReference type="GO" id="GO:0003676">
    <property type="term" value="F:nucleic acid binding"/>
    <property type="evidence" value="ECO:0007669"/>
    <property type="project" value="InterPro"/>
</dbReference>
<keyword evidence="2" id="KW-0540">Nuclease</keyword>
<protein>
    <recommendedName>
        <fullName evidence="8">Exonuclease domain-containing protein</fullName>
    </recommendedName>
</protein>
<dbReference type="Proteomes" id="UP000789390">
    <property type="component" value="Unassembled WGS sequence"/>
</dbReference>
<proteinExistence type="inferred from homology"/>
<dbReference type="GO" id="GO:0006308">
    <property type="term" value="P:DNA catabolic process"/>
    <property type="evidence" value="ECO:0007669"/>
    <property type="project" value="TreeGrafter"/>
</dbReference>
<evidence type="ECO:0000313" key="9">
    <source>
        <dbReference type="EMBL" id="CAH0105673.1"/>
    </source>
</evidence>
<dbReference type="GO" id="GO:0005737">
    <property type="term" value="C:cytoplasm"/>
    <property type="evidence" value="ECO:0007669"/>
    <property type="project" value="TreeGrafter"/>
</dbReference>
<dbReference type="InterPro" id="IPR040393">
    <property type="entry name" value="TREX1/2"/>
</dbReference>
<reference evidence="9" key="1">
    <citation type="submission" date="2021-11" db="EMBL/GenBank/DDBJ databases">
        <authorList>
            <person name="Schell T."/>
        </authorList>
    </citation>
    <scope>NUCLEOTIDE SEQUENCE</scope>
    <source>
        <strain evidence="9">M5</strain>
    </source>
</reference>
<dbReference type="EMBL" id="CAKKLH010000193">
    <property type="protein sequence ID" value="CAH0105673.1"/>
    <property type="molecule type" value="Genomic_DNA"/>
</dbReference>
<accession>A0A8J2RYF6</accession>
<dbReference type="PANTHER" id="PTHR13058">
    <property type="entry name" value="THREE PRIME REPAIR EXONUCLEASE 1, 2"/>
    <property type="match status" value="1"/>
</dbReference>
<evidence type="ECO:0000256" key="3">
    <source>
        <dbReference type="ARBA" id="ARBA00022723"/>
    </source>
</evidence>
<organism evidence="9 10">
    <name type="scientific">Daphnia galeata</name>
    <dbReference type="NCBI Taxonomy" id="27404"/>
    <lineage>
        <taxon>Eukaryota</taxon>
        <taxon>Metazoa</taxon>
        <taxon>Ecdysozoa</taxon>
        <taxon>Arthropoda</taxon>
        <taxon>Crustacea</taxon>
        <taxon>Branchiopoda</taxon>
        <taxon>Diplostraca</taxon>
        <taxon>Cladocera</taxon>
        <taxon>Anomopoda</taxon>
        <taxon>Daphniidae</taxon>
        <taxon>Daphnia</taxon>
    </lineage>
</organism>
<dbReference type="Gene3D" id="3.30.420.10">
    <property type="entry name" value="Ribonuclease H-like superfamily/Ribonuclease H"/>
    <property type="match status" value="1"/>
</dbReference>
<dbReference type="GO" id="GO:0046872">
    <property type="term" value="F:metal ion binding"/>
    <property type="evidence" value="ECO:0007669"/>
    <property type="project" value="UniProtKB-KW"/>
</dbReference>
<dbReference type="OrthoDB" id="10250935at2759"/>
<keyword evidence="5" id="KW-0269">Exonuclease</keyword>
<evidence type="ECO:0000256" key="6">
    <source>
        <dbReference type="ARBA" id="ARBA00022842"/>
    </source>
</evidence>
<sequence length="206" mass="23590">MSDHQTVNSLVFFDIETTGLVKPEITELSFCSIERSQFLNCQRGKLPRITNRLNLCIKPSKTIEPKSQFDEDVVNIIVSFLDRLKKPICLIAHNGLMFDFPILKAEFFRFTTVLVPEFSDEYLCVDSMFIFKILSQSPTSPDPKRVRLSFALKAVYQRIYGCDPEELHEAEADVKTLLLSAIAMPNEFMEAVDSNAKPFALIDKKW</sequence>
<evidence type="ECO:0000256" key="4">
    <source>
        <dbReference type="ARBA" id="ARBA00022801"/>
    </source>
</evidence>
<dbReference type="AlphaFoldDB" id="A0A8J2RYF6"/>
<dbReference type="SUPFAM" id="SSF53098">
    <property type="entry name" value="Ribonuclease H-like"/>
    <property type="match status" value="1"/>
</dbReference>
<evidence type="ECO:0000259" key="8">
    <source>
        <dbReference type="SMART" id="SM00479"/>
    </source>
</evidence>
<comment type="similarity">
    <text evidence="7">Belongs to the exonuclease superfamily. TREX family.</text>
</comment>
<keyword evidence="3" id="KW-0479">Metal-binding</keyword>
<keyword evidence="6" id="KW-0460">Magnesium</keyword>
<evidence type="ECO:0000256" key="5">
    <source>
        <dbReference type="ARBA" id="ARBA00022839"/>
    </source>
</evidence>
<keyword evidence="10" id="KW-1185">Reference proteome</keyword>
<dbReference type="PANTHER" id="PTHR13058:SF19">
    <property type="entry name" value="LD40940P"/>
    <property type="match status" value="1"/>
</dbReference>
<dbReference type="GO" id="GO:0008296">
    <property type="term" value="F:3'-5'-DNA exonuclease activity"/>
    <property type="evidence" value="ECO:0007669"/>
    <property type="project" value="TreeGrafter"/>
</dbReference>
<gene>
    <name evidence="9" type="ORF">DGAL_LOCUS8737</name>
</gene>
<evidence type="ECO:0000256" key="7">
    <source>
        <dbReference type="ARBA" id="ARBA00025769"/>
    </source>
</evidence>
<evidence type="ECO:0000256" key="1">
    <source>
        <dbReference type="ARBA" id="ARBA00001946"/>
    </source>
</evidence>
<keyword evidence="4" id="KW-0378">Hydrolase</keyword>
<dbReference type="InterPro" id="IPR012337">
    <property type="entry name" value="RNaseH-like_sf"/>
</dbReference>
<dbReference type="InterPro" id="IPR036397">
    <property type="entry name" value="RNaseH_sf"/>
</dbReference>
<feature type="domain" description="Exonuclease" evidence="8">
    <location>
        <begin position="9"/>
        <end position="190"/>
    </location>
</feature>
<comment type="caution">
    <text evidence="9">The sequence shown here is derived from an EMBL/GenBank/DDBJ whole genome shotgun (WGS) entry which is preliminary data.</text>
</comment>
<evidence type="ECO:0000313" key="10">
    <source>
        <dbReference type="Proteomes" id="UP000789390"/>
    </source>
</evidence>
<dbReference type="SMART" id="SM00479">
    <property type="entry name" value="EXOIII"/>
    <property type="match status" value="1"/>
</dbReference>
<name>A0A8J2RYF6_9CRUS</name>
<comment type="cofactor">
    <cofactor evidence="1">
        <name>Mg(2+)</name>
        <dbReference type="ChEBI" id="CHEBI:18420"/>
    </cofactor>
</comment>